<protein>
    <submittedName>
        <fullName evidence="1">Uncharacterized protein</fullName>
    </submittedName>
</protein>
<proteinExistence type="predicted"/>
<dbReference type="Proteomes" id="UP000092462">
    <property type="component" value="Unassembled WGS sequence"/>
</dbReference>
<dbReference type="EMBL" id="AJVK01017534">
    <property type="status" value="NOT_ANNOTATED_CDS"/>
    <property type="molecule type" value="Genomic_DNA"/>
</dbReference>
<dbReference type="EMBL" id="AJVK01017533">
    <property type="status" value="NOT_ANNOTATED_CDS"/>
    <property type="molecule type" value="Genomic_DNA"/>
</dbReference>
<reference evidence="1" key="1">
    <citation type="submission" date="2022-08" db="UniProtKB">
        <authorList>
            <consortium name="EnsemblMetazoa"/>
        </authorList>
    </citation>
    <scope>IDENTIFICATION</scope>
    <source>
        <strain evidence="1">Israel</strain>
    </source>
</reference>
<evidence type="ECO:0000313" key="2">
    <source>
        <dbReference type="Proteomes" id="UP000092462"/>
    </source>
</evidence>
<dbReference type="VEuPathDB" id="VectorBase:PPAI010008"/>
<organism evidence="1 2">
    <name type="scientific">Phlebotomus papatasi</name>
    <name type="common">Sandfly</name>
    <dbReference type="NCBI Taxonomy" id="29031"/>
    <lineage>
        <taxon>Eukaryota</taxon>
        <taxon>Metazoa</taxon>
        <taxon>Ecdysozoa</taxon>
        <taxon>Arthropoda</taxon>
        <taxon>Hexapoda</taxon>
        <taxon>Insecta</taxon>
        <taxon>Pterygota</taxon>
        <taxon>Neoptera</taxon>
        <taxon>Endopterygota</taxon>
        <taxon>Diptera</taxon>
        <taxon>Nematocera</taxon>
        <taxon>Psychodoidea</taxon>
        <taxon>Psychodidae</taxon>
        <taxon>Phlebotomus</taxon>
        <taxon>Phlebotomus</taxon>
    </lineage>
</organism>
<sequence length="103" mass="11634">MASGSGSCENFSDKFCYICGKYCAVKQSLTRITYYVKQLYLAYFGMKVCNQDKSWAPHKVCKSRLSTESSYGLCIEAHKSDAVVERTRGTVSITVRSKDQFDE</sequence>
<dbReference type="EnsemblMetazoa" id="PPAI010008-RA">
    <property type="protein sequence ID" value="PPAI010008-PA"/>
    <property type="gene ID" value="PPAI010008"/>
</dbReference>
<dbReference type="EMBL" id="AJVK01017532">
    <property type="status" value="NOT_ANNOTATED_CDS"/>
    <property type="molecule type" value="Genomic_DNA"/>
</dbReference>
<keyword evidence="2" id="KW-1185">Reference proteome</keyword>
<dbReference type="AlphaFoldDB" id="A0A1B0DNG3"/>
<evidence type="ECO:0000313" key="1">
    <source>
        <dbReference type="EnsemblMetazoa" id="PPAI010008-PA"/>
    </source>
</evidence>
<name>A0A1B0DNG3_PHLPP</name>
<accession>A0A1B0DNG3</accession>
<dbReference type="EMBL" id="AJVK01017535">
    <property type="status" value="NOT_ANNOTATED_CDS"/>
    <property type="molecule type" value="Genomic_DNA"/>
</dbReference>